<organism evidence="1 2">
    <name type="scientific">Pantoea rwandensis</name>
    <dbReference type="NCBI Taxonomy" id="1076550"/>
    <lineage>
        <taxon>Bacteria</taxon>
        <taxon>Pseudomonadati</taxon>
        <taxon>Pseudomonadota</taxon>
        <taxon>Gammaproteobacteria</taxon>
        <taxon>Enterobacterales</taxon>
        <taxon>Erwiniaceae</taxon>
        <taxon>Pantoea</taxon>
    </lineage>
</organism>
<protein>
    <submittedName>
        <fullName evidence="1">Uncharacterized protein</fullName>
    </submittedName>
</protein>
<keyword evidence="2" id="KW-1185">Reference proteome</keyword>
<evidence type="ECO:0000313" key="1">
    <source>
        <dbReference type="EMBL" id="AIR85334.1"/>
    </source>
</evidence>
<accession>A0ABM5RH78</accession>
<dbReference type="Proteomes" id="UP000029495">
    <property type="component" value="Chromosome"/>
</dbReference>
<name>A0ABM5RH78_9GAMM</name>
<dbReference type="RefSeq" id="WP_038645329.1">
    <property type="nucleotide sequence ID" value="NZ_CP009454.1"/>
</dbReference>
<sequence length="356" mass="40946">MEEESDLDRLNTEWVTVNAIRGMVKLATNSDMAKSTYSNILDLGGVLYPELLGPETSILRREFESDLCKEYRQKSQLLSLRRNIEVPAIDIVNTDIEELRGLLSLATNSSRVDQLKKRLIQLNNVKDELIIKPHTETQLIFRDAYNVDRGIKSLASSQAAKDFRLTDDKALRLRVLHPERPEHITGADIIYERHDIKNERISIVAVQYKIWENRKLPFTDERMLSQIDKMKKFLCDKDACCAGGGDQRYRFPFCSAFIRPTDKLQKADQKLISYGEHLPICSIQDCLTLGPKGGVLLEYDSFKDVSLSSEMFEVLFNRGKIGSRSFSYNEIELMYEQVKVTDYGDRVIIYAQEINN</sequence>
<dbReference type="EMBL" id="CP009454">
    <property type="protein sequence ID" value="AIR85334.1"/>
    <property type="molecule type" value="Genomic_DNA"/>
</dbReference>
<reference evidence="1 2" key="1">
    <citation type="submission" date="2014-09" db="EMBL/GenBank/DDBJ databases">
        <authorList>
            <person name="Chan K.-G."/>
        </authorList>
    </citation>
    <scope>NUCLEOTIDE SEQUENCE [LARGE SCALE GENOMIC DNA]</scope>
    <source>
        <strain evidence="1 2">ND04</strain>
    </source>
</reference>
<evidence type="ECO:0000313" key="2">
    <source>
        <dbReference type="Proteomes" id="UP000029495"/>
    </source>
</evidence>
<proteinExistence type="predicted"/>
<gene>
    <name evidence="1" type="ORF">LH22_07605</name>
</gene>